<feature type="coiled-coil region" evidence="1">
    <location>
        <begin position="29"/>
        <end position="109"/>
    </location>
</feature>
<dbReference type="AlphaFoldDB" id="A0A660HN76"/>
<name>A0A660HN76_ZIZJU</name>
<sequence>MKKIKVLIKNSYELELQENAQKGDIINLKECLELDLNLLQQRIHNEEMQEKITKIQQEYEQKIKTYDNEKEILLIKKTMELENIKNNEINQLKNEITKLTLTRSNFNIKLIGENLEKWCDNEMQNQILITDDISWYKDNEIINGTKGDFIYKLHFDQNKKENEILTSALLEMKSETKLLEKTKKQKNEQFFKKLDKDRNNKNLEFALLVSELEYDKENDSPVKKVNEYKNMFIVRPSYLLIFLNIITALGRKNKELILALSEKKQKFCDEEEINKSFRQMKEHILNNSLTKIQNNLLKMLEENEKIKQMSESLNSSYFKIQKQIQTISQDHLKTIFNQIQNFKISKIIKQINRLKNK</sequence>
<dbReference type="RefSeq" id="WP_121464041.1">
    <property type="nucleotide sequence ID" value="NZ_CP025121.1"/>
</dbReference>
<gene>
    <name evidence="2" type="ORF">CWO85_02320</name>
</gene>
<evidence type="ECO:0000313" key="2">
    <source>
        <dbReference type="EMBL" id="AYJ01329.1"/>
    </source>
</evidence>
<keyword evidence="3" id="KW-1185">Reference proteome</keyword>
<keyword evidence="1" id="KW-0175">Coiled coil</keyword>
<dbReference type="InterPro" id="IPR019219">
    <property type="entry name" value="DUF2130"/>
</dbReference>
<organism evidence="2 3">
    <name type="scientific">Ziziphus jujuba witches'-broom phytoplasma</name>
    <dbReference type="NCBI Taxonomy" id="135727"/>
    <lineage>
        <taxon>Bacteria</taxon>
        <taxon>Bacillati</taxon>
        <taxon>Mycoplasmatota</taxon>
        <taxon>Mollicutes</taxon>
        <taxon>Acholeplasmatales</taxon>
        <taxon>Acholeplasmataceae</taxon>
        <taxon>Candidatus Phytoplasma</taxon>
        <taxon>16SrV (Elm yellows group)</taxon>
    </lineage>
</organism>
<reference evidence="2 3" key="1">
    <citation type="journal article" date="2018" name="BMC Genomics">
        <title>Comparative genome analysis of jujube witches'-broom Phytoplasma, an obligate pathogen that causes jujube witches'-broom disease.</title>
        <authorList>
            <person name="Wang J."/>
            <person name="Song L."/>
            <person name="Jiao Q."/>
            <person name="Yang S."/>
            <person name="Gao R."/>
            <person name="Lu X."/>
            <person name="Zhou G."/>
        </authorList>
    </citation>
    <scope>NUCLEOTIDE SEQUENCE [LARGE SCALE GENOMIC DNA]</scope>
    <source>
        <strain evidence="2">Jwb-nky</strain>
    </source>
</reference>
<dbReference type="OrthoDB" id="3224137at2"/>
<dbReference type="Proteomes" id="UP000272462">
    <property type="component" value="Chromosome"/>
</dbReference>
<proteinExistence type="predicted"/>
<dbReference type="Pfam" id="PF09903">
    <property type="entry name" value="DUF2130"/>
    <property type="match status" value="1"/>
</dbReference>
<accession>A0A660HN76</accession>
<evidence type="ECO:0000256" key="1">
    <source>
        <dbReference type="SAM" id="Coils"/>
    </source>
</evidence>
<dbReference type="EMBL" id="CP025121">
    <property type="protein sequence ID" value="AYJ01329.1"/>
    <property type="molecule type" value="Genomic_DNA"/>
</dbReference>
<protein>
    <submittedName>
        <fullName evidence="2">DUF2130 domain-containing protein</fullName>
    </submittedName>
</protein>
<evidence type="ECO:0000313" key="3">
    <source>
        <dbReference type="Proteomes" id="UP000272462"/>
    </source>
</evidence>
<dbReference type="KEGG" id="pzi:CWO85_02320"/>